<comment type="caution">
    <text evidence="1">The sequence shown here is derived from an EMBL/GenBank/DDBJ whole genome shotgun (WGS) entry which is preliminary data.</text>
</comment>
<evidence type="ECO:0000313" key="1">
    <source>
        <dbReference type="EMBL" id="CAH1232575.1"/>
    </source>
</evidence>
<dbReference type="RefSeq" id="WP_236293559.1">
    <property type="nucleotide sequence ID" value="NZ_CAKMMW010000052.1"/>
</dbReference>
<dbReference type="InterPro" id="IPR045990">
    <property type="entry name" value="DUF5946"/>
</dbReference>
<name>A0ABM9D0N9_9BACL</name>
<proteinExistence type="predicted"/>
<dbReference type="Proteomes" id="UP000838821">
    <property type="component" value="Unassembled WGS sequence"/>
</dbReference>
<organism evidence="1 2">
    <name type="scientific">Paenibacillus allorhizoplanae</name>
    <dbReference type="NCBI Taxonomy" id="2905648"/>
    <lineage>
        <taxon>Bacteria</taxon>
        <taxon>Bacillati</taxon>
        <taxon>Bacillota</taxon>
        <taxon>Bacilli</taxon>
        <taxon>Bacillales</taxon>
        <taxon>Paenibacillaceae</taxon>
        <taxon>Paenibacillus</taxon>
    </lineage>
</organism>
<reference evidence="1" key="1">
    <citation type="submission" date="2022-01" db="EMBL/GenBank/DDBJ databases">
        <authorList>
            <person name="Criscuolo A."/>
        </authorList>
    </citation>
    <scope>NUCLEOTIDE SEQUENCE</scope>
    <source>
        <strain evidence="1">CIP111891</strain>
    </source>
</reference>
<dbReference type="Pfam" id="PF19371">
    <property type="entry name" value="DUF5946"/>
    <property type="match status" value="1"/>
</dbReference>
<keyword evidence="2" id="KW-1185">Reference proteome</keyword>
<sequence>MVNNKTCPGCGVMLPNKNLEFSDQYNASGECIQLYHELSANFIMSPDVTFRTQHAVDAYGAQHSGNRVKNIRTAFSLIGLYLAVEREYTGRQVQHAHMELAKRNIKWSSFILPIRPYALSVADVLNIVEVKRNEMLMEWSKNVWDTWENYHEWTRNICKSYLKHF</sequence>
<protein>
    <recommendedName>
        <fullName evidence="3">Serine/threonine protein kinase</fullName>
    </recommendedName>
</protein>
<gene>
    <name evidence="1" type="ORF">PAECIP111891_07051</name>
</gene>
<evidence type="ECO:0008006" key="3">
    <source>
        <dbReference type="Google" id="ProtNLM"/>
    </source>
</evidence>
<accession>A0ABM9D0N9</accession>
<evidence type="ECO:0000313" key="2">
    <source>
        <dbReference type="Proteomes" id="UP000838821"/>
    </source>
</evidence>
<dbReference type="EMBL" id="CAKMMW010000052">
    <property type="protein sequence ID" value="CAH1232575.1"/>
    <property type="molecule type" value="Genomic_DNA"/>
</dbReference>